<keyword evidence="1" id="KW-1133">Transmembrane helix</keyword>
<evidence type="ECO:0000256" key="1">
    <source>
        <dbReference type="SAM" id="Phobius"/>
    </source>
</evidence>
<dbReference type="WBParaSite" id="Hba_10362">
    <property type="protein sequence ID" value="Hba_10362"/>
    <property type="gene ID" value="Hba_10362"/>
</dbReference>
<sequence length="72" mass="8131">MKVPFVDQVSEANVPLNATLVVCNLEHLFDIFTIFMTNRTSVHISTFIPNPILLFITLAQSIPLTLFLLFIP</sequence>
<feature type="transmembrane region" description="Helical" evidence="1">
    <location>
        <begin position="52"/>
        <end position="71"/>
    </location>
</feature>
<evidence type="ECO:0000313" key="2">
    <source>
        <dbReference type="Proteomes" id="UP000095283"/>
    </source>
</evidence>
<keyword evidence="1" id="KW-0812">Transmembrane</keyword>
<name>A0A1I7WYZ6_HETBA</name>
<proteinExistence type="predicted"/>
<dbReference type="Proteomes" id="UP000095283">
    <property type="component" value="Unplaced"/>
</dbReference>
<organism evidence="2 3">
    <name type="scientific">Heterorhabditis bacteriophora</name>
    <name type="common">Entomopathogenic nematode worm</name>
    <dbReference type="NCBI Taxonomy" id="37862"/>
    <lineage>
        <taxon>Eukaryota</taxon>
        <taxon>Metazoa</taxon>
        <taxon>Ecdysozoa</taxon>
        <taxon>Nematoda</taxon>
        <taxon>Chromadorea</taxon>
        <taxon>Rhabditida</taxon>
        <taxon>Rhabditina</taxon>
        <taxon>Rhabditomorpha</taxon>
        <taxon>Strongyloidea</taxon>
        <taxon>Heterorhabditidae</taxon>
        <taxon>Heterorhabditis</taxon>
    </lineage>
</organism>
<dbReference type="AlphaFoldDB" id="A0A1I7WYZ6"/>
<keyword evidence="2" id="KW-1185">Reference proteome</keyword>
<protein>
    <submittedName>
        <fullName evidence="3">Uncharacterized protein</fullName>
    </submittedName>
</protein>
<accession>A0A1I7WYZ6</accession>
<evidence type="ECO:0000313" key="3">
    <source>
        <dbReference type="WBParaSite" id="Hba_10362"/>
    </source>
</evidence>
<reference evidence="3" key="1">
    <citation type="submission" date="2016-11" db="UniProtKB">
        <authorList>
            <consortium name="WormBaseParasite"/>
        </authorList>
    </citation>
    <scope>IDENTIFICATION</scope>
</reference>
<keyword evidence="1" id="KW-0472">Membrane</keyword>